<dbReference type="Proteomes" id="UP001064632">
    <property type="component" value="Chromosome"/>
</dbReference>
<sequence>MSQNLLSLVLTDAQLAEADAALDALERALDDLISLTPDERRGLNRMGPKSEVFCRQVVAALQQNPQIVPPKMNVAEGAADLVAIDRLRPRLSRLLRITERADDTVAVLGSDVMSLALEGYAQLKVSGRNEGLDGLRKELSSRFRKSRSGSVEPTPA</sequence>
<organism evidence="3 4">
    <name type="scientific">Tahibacter amnicola</name>
    <dbReference type="NCBI Taxonomy" id="2976241"/>
    <lineage>
        <taxon>Bacteria</taxon>
        <taxon>Pseudomonadati</taxon>
        <taxon>Pseudomonadota</taxon>
        <taxon>Gammaproteobacteria</taxon>
        <taxon>Lysobacterales</taxon>
        <taxon>Rhodanobacteraceae</taxon>
        <taxon>Tahibacter</taxon>
    </lineage>
</organism>
<feature type="region of interest" description="Disordered" evidence="2">
    <location>
        <begin position="137"/>
        <end position="156"/>
    </location>
</feature>
<feature type="coiled-coil region" evidence="1">
    <location>
        <begin position="8"/>
        <end position="35"/>
    </location>
</feature>
<gene>
    <name evidence="3" type="ORF">N4264_12665</name>
</gene>
<dbReference type="RefSeq" id="WP_261697395.1">
    <property type="nucleotide sequence ID" value="NZ_CP104694.1"/>
</dbReference>
<dbReference type="EMBL" id="CP104694">
    <property type="protein sequence ID" value="UXI70447.1"/>
    <property type="molecule type" value="Genomic_DNA"/>
</dbReference>
<protein>
    <recommendedName>
        <fullName evidence="5">ATP synthase subunit delta</fullName>
    </recommendedName>
</protein>
<accession>A0ABY6BLT9</accession>
<keyword evidence="1" id="KW-0175">Coiled coil</keyword>
<evidence type="ECO:0000313" key="3">
    <source>
        <dbReference type="EMBL" id="UXI70447.1"/>
    </source>
</evidence>
<reference evidence="3" key="1">
    <citation type="submission" date="2022-09" db="EMBL/GenBank/DDBJ databases">
        <title>Tahibacter sp. nov., isolated from a fresh water.</title>
        <authorList>
            <person name="Baek J.H."/>
            <person name="Lee J.K."/>
            <person name="Kim J.M."/>
            <person name="Jeon C.O."/>
        </authorList>
    </citation>
    <scope>NUCLEOTIDE SEQUENCE</scope>
    <source>
        <strain evidence="3">W38</strain>
    </source>
</reference>
<proteinExistence type="predicted"/>
<evidence type="ECO:0000256" key="2">
    <source>
        <dbReference type="SAM" id="MobiDB-lite"/>
    </source>
</evidence>
<evidence type="ECO:0000313" key="4">
    <source>
        <dbReference type="Proteomes" id="UP001064632"/>
    </source>
</evidence>
<evidence type="ECO:0008006" key="5">
    <source>
        <dbReference type="Google" id="ProtNLM"/>
    </source>
</evidence>
<name>A0ABY6BLT9_9GAMM</name>
<evidence type="ECO:0000256" key="1">
    <source>
        <dbReference type="SAM" id="Coils"/>
    </source>
</evidence>
<keyword evidence="4" id="KW-1185">Reference proteome</keyword>